<feature type="domain" description="At1g61320/AtMIF1 LRR" evidence="1">
    <location>
        <begin position="158"/>
        <end position="413"/>
    </location>
</feature>
<reference evidence="2" key="1">
    <citation type="submission" date="2020-07" db="EMBL/GenBank/DDBJ databases">
        <title>Genome sequence and genetic diversity analysis of an under-domesticated orphan crop, white fonio (Digitaria exilis).</title>
        <authorList>
            <person name="Bennetzen J.L."/>
            <person name="Chen S."/>
            <person name="Ma X."/>
            <person name="Wang X."/>
            <person name="Yssel A.E.J."/>
            <person name="Chaluvadi S.R."/>
            <person name="Johnson M."/>
            <person name="Gangashetty P."/>
            <person name="Hamidou F."/>
            <person name="Sanogo M.D."/>
            <person name="Zwaenepoel A."/>
            <person name="Wallace J."/>
            <person name="Van De Peer Y."/>
            <person name="Van Deynze A."/>
        </authorList>
    </citation>
    <scope>NUCLEOTIDE SEQUENCE</scope>
    <source>
        <tissue evidence="2">Leaves</tissue>
    </source>
</reference>
<name>A0A835FDA3_9POAL</name>
<accession>A0A835FDA3</accession>
<evidence type="ECO:0000259" key="1">
    <source>
        <dbReference type="Pfam" id="PF23622"/>
    </source>
</evidence>
<keyword evidence="3" id="KW-1185">Reference proteome</keyword>
<dbReference type="PANTHER" id="PTHR32153">
    <property type="entry name" value="OJ000223_09.16 PROTEIN"/>
    <property type="match status" value="1"/>
</dbReference>
<dbReference type="EMBL" id="JACEFO010001098">
    <property type="protein sequence ID" value="KAF8748228.1"/>
    <property type="molecule type" value="Genomic_DNA"/>
</dbReference>
<evidence type="ECO:0000313" key="3">
    <source>
        <dbReference type="Proteomes" id="UP000636709"/>
    </source>
</evidence>
<dbReference type="InterPro" id="IPR036047">
    <property type="entry name" value="F-box-like_dom_sf"/>
</dbReference>
<sequence>MDASREADRLSALPDDLLVDIVERLSDLRTTIRISTLSRRWARIPRLLPVLEIDVYDVMTRADSEFTTCSAEAAAAAHAATARWLLMDQPTGGGRKKLFLAFYLIDSFLQSLGHAVGDAVERGHTECLEFTIWTQVSAASASDLDLDLYGKKFMDACPVAFSWLTSLTLHNLCFGADDARRLLDAAIRLETLCLSRCASQTEVLEIDAPRSQLMVLELLSCYFEKVDLIRVPQLGQVNCDDWSGENNPPLRFGYVPRLHNVSLASSWQWQEPFALSECLSNTRNLSIVHLSFRGAKIWVKPEEPNQLFPVFSNLRDMYLYDISHESELDWTLYVLHAAPSLRNLYIKISRHICGRNNFEDETKMLWETPDFKHNNLSLLQIKGFAVEKKVMEYVRLVIQRAVNLKNIHLLEQDPCVACEDTCLRYPRLMRPPRFPVDERRKNMVRARLTDGVCSSAKISIG</sequence>
<comment type="caution">
    <text evidence="2">The sequence shown here is derived from an EMBL/GenBank/DDBJ whole genome shotgun (WGS) entry which is preliminary data.</text>
</comment>
<dbReference type="AlphaFoldDB" id="A0A835FDA3"/>
<dbReference type="InterPro" id="IPR044997">
    <property type="entry name" value="F-box_plant"/>
</dbReference>
<protein>
    <recommendedName>
        <fullName evidence="1">At1g61320/AtMIF1 LRR domain-containing protein</fullName>
    </recommendedName>
</protein>
<dbReference type="SUPFAM" id="SSF52047">
    <property type="entry name" value="RNI-like"/>
    <property type="match status" value="1"/>
</dbReference>
<dbReference type="InterPro" id="IPR032675">
    <property type="entry name" value="LRR_dom_sf"/>
</dbReference>
<proteinExistence type="predicted"/>
<dbReference type="Gene3D" id="3.80.10.10">
    <property type="entry name" value="Ribonuclease Inhibitor"/>
    <property type="match status" value="1"/>
</dbReference>
<evidence type="ECO:0000313" key="2">
    <source>
        <dbReference type="EMBL" id="KAF8748228.1"/>
    </source>
</evidence>
<dbReference type="OrthoDB" id="665709at2759"/>
<dbReference type="Pfam" id="PF23622">
    <property type="entry name" value="LRR_At1g61320_AtMIF1"/>
    <property type="match status" value="1"/>
</dbReference>
<dbReference type="SUPFAM" id="SSF81383">
    <property type="entry name" value="F-box domain"/>
    <property type="match status" value="1"/>
</dbReference>
<dbReference type="Proteomes" id="UP000636709">
    <property type="component" value="Unassembled WGS sequence"/>
</dbReference>
<gene>
    <name evidence="2" type="ORF">HU200_012969</name>
</gene>
<organism evidence="2 3">
    <name type="scientific">Digitaria exilis</name>
    <dbReference type="NCBI Taxonomy" id="1010633"/>
    <lineage>
        <taxon>Eukaryota</taxon>
        <taxon>Viridiplantae</taxon>
        <taxon>Streptophyta</taxon>
        <taxon>Embryophyta</taxon>
        <taxon>Tracheophyta</taxon>
        <taxon>Spermatophyta</taxon>
        <taxon>Magnoliopsida</taxon>
        <taxon>Liliopsida</taxon>
        <taxon>Poales</taxon>
        <taxon>Poaceae</taxon>
        <taxon>PACMAD clade</taxon>
        <taxon>Panicoideae</taxon>
        <taxon>Panicodae</taxon>
        <taxon>Paniceae</taxon>
        <taxon>Anthephorinae</taxon>
        <taxon>Digitaria</taxon>
    </lineage>
</organism>
<dbReference type="InterPro" id="IPR055357">
    <property type="entry name" value="LRR_At1g61320_AtMIF1"/>
</dbReference>